<evidence type="ECO:0000313" key="2">
    <source>
        <dbReference type="Proteomes" id="UP000295164"/>
    </source>
</evidence>
<sequence>MAAQAHEDRFHMQQAVAALMNKRRAVWERNEMVAESVAYIVPRLERAHFLVDAKEEGGTSGLTQAKNNFIDNICARSWLMAKRLKLFALRKGLPVLLAQATQPRRYFDNGSELERIGRCAAVVKWAEEHMADLAPFKISMGDVAALSADIERARPLSADRDTTGDGLQLVNKNLPQLLQEIQDKLYELDDEVIALMDDQPEFQDEYFIARRITDRKATRRPMRNE</sequence>
<proteinExistence type="predicted"/>
<organism evidence="1 2">
    <name type="scientific">Flaviaesturariibacter aridisoli</name>
    <dbReference type="NCBI Taxonomy" id="2545761"/>
    <lineage>
        <taxon>Bacteria</taxon>
        <taxon>Pseudomonadati</taxon>
        <taxon>Bacteroidota</taxon>
        <taxon>Chitinophagia</taxon>
        <taxon>Chitinophagales</taxon>
        <taxon>Chitinophagaceae</taxon>
        <taxon>Flaviaestuariibacter</taxon>
    </lineage>
</organism>
<comment type="caution">
    <text evidence="1">The sequence shown here is derived from an EMBL/GenBank/DDBJ whole genome shotgun (WGS) entry which is preliminary data.</text>
</comment>
<keyword evidence="2" id="KW-1185">Reference proteome</keyword>
<dbReference type="AlphaFoldDB" id="A0A4R4E8Z6"/>
<name>A0A4R4E8Z6_9BACT</name>
<dbReference type="Proteomes" id="UP000295164">
    <property type="component" value="Unassembled WGS sequence"/>
</dbReference>
<reference evidence="1 2" key="1">
    <citation type="submission" date="2019-03" db="EMBL/GenBank/DDBJ databases">
        <authorList>
            <person name="Kim M.K.M."/>
        </authorList>
    </citation>
    <scope>NUCLEOTIDE SEQUENCE [LARGE SCALE GENOMIC DNA]</scope>
    <source>
        <strain evidence="1 2">17J68-15</strain>
    </source>
</reference>
<dbReference type="EMBL" id="SKFH01000002">
    <property type="protein sequence ID" value="TCZ74571.1"/>
    <property type="molecule type" value="Genomic_DNA"/>
</dbReference>
<evidence type="ECO:0000313" key="1">
    <source>
        <dbReference type="EMBL" id="TCZ74571.1"/>
    </source>
</evidence>
<protein>
    <submittedName>
        <fullName evidence="1">Uncharacterized protein</fullName>
    </submittedName>
</protein>
<accession>A0A4R4E8Z6</accession>
<gene>
    <name evidence="1" type="ORF">E0486_02790</name>
</gene>
<dbReference type="RefSeq" id="WP_131850616.1">
    <property type="nucleotide sequence ID" value="NZ_SKFH01000002.1"/>
</dbReference>